<protein>
    <recommendedName>
        <fullName evidence="8">C3H1-type domain-containing protein</fullName>
    </recommendedName>
</protein>
<reference evidence="9" key="2">
    <citation type="submission" date="2018-05" db="EMBL/GenBank/DDBJ databases">
        <title>OpunRS2 (Oryza punctata Reference Sequence Version 2).</title>
        <authorList>
            <person name="Zhang J."/>
            <person name="Kudrna D."/>
            <person name="Lee S."/>
            <person name="Talag J."/>
            <person name="Welchert J."/>
            <person name="Wing R.A."/>
        </authorList>
    </citation>
    <scope>NUCLEOTIDE SEQUENCE [LARGE SCALE GENOMIC DNA]</scope>
</reference>
<dbReference type="InterPro" id="IPR044715">
    <property type="entry name" value="WDR86-like"/>
</dbReference>
<dbReference type="InterPro" id="IPR041367">
    <property type="entry name" value="Znf-CCCH_4"/>
</dbReference>
<dbReference type="Gramene" id="OPUNC02G25510.2">
    <property type="protein sequence ID" value="OPUNC02G25510.2"/>
    <property type="gene ID" value="OPUNC02G25510"/>
</dbReference>
<evidence type="ECO:0000256" key="5">
    <source>
        <dbReference type="PROSITE-ProRule" id="PRU00221"/>
    </source>
</evidence>
<dbReference type="GO" id="GO:0008270">
    <property type="term" value="F:zinc ion binding"/>
    <property type="evidence" value="ECO:0007669"/>
    <property type="project" value="UniProtKB-KW"/>
</dbReference>
<evidence type="ECO:0000256" key="3">
    <source>
        <dbReference type="ARBA" id="ARBA00022833"/>
    </source>
</evidence>
<dbReference type="FunFam" id="2.130.10.10:FF:001235">
    <property type="entry name" value="Zinc finger CCCH domain-containing protein 48"/>
    <property type="match status" value="1"/>
</dbReference>
<dbReference type="PROSITE" id="PS50082">
    <property type="entry name" value="WD_REPEATS_2"/>
    <property type="match status" value="1"/>
</dbReference>
<feature type="domain" description="C3H1-type" evidence="8">
    <location>
        <begin position="28"/>
        <end position="54"/>
    </location>
</feature>
<evidence type="ECO:0000313" key="10">
    <source>
        <dbReference type="Proteomes" id="UP000026962"/>
    </source>
</evidence>
<dbReference type="InterPro" id="IPR036855">
    <property type="entry name" value="Znf_CCCH_sf"/>
</dbReference>
<evidence type="ECO:0000259" key="8">
    <source>
        <dbReference type="PROSITE" id="PS50103"/>
    </source>
</evidence>
<keyword evidence="4" id="KW-0238">DNA-binding</keyword>
<dbReference type="HOGENOM" id="CLU_037680_0_0_1"/>
<keyword evidence="2 6" id="KW-0863">Zinc-finger</keyword>
<dbReference type="InterPro" id="IPR000571">
    <property type="entry name" value="Znf_CCCH"/>
</dbReference>
<keyword evidence="5" id="KW-0853">WD repeat</keyword>
<dbReference type="EnsemblPlants" id="OPUNC02G25510.2">
    <property type="protein sequence ID" value="OPUNC02G25510.2"/>
    <property type="gene ID" value="OPUNC02G25510"/>
</dbReference>
<accession>A0A0E0K3K8</accession>
<evidence type="ECO:0000313" key="9">
    <source>
        <dbReference type="EnsemblPlants" id="OPUNC02G25510.2"/>
    </source>
</evidence>
<dbReference type="Proteomes" id="UP000026962">
    <property type="component" value="Chromosome 2"/>
</dbReference>
<feature type="region of interest" description="Disordered" evidence="7">
    <location>
        <begin position="1"/>
        <end position="30"/>
    </location>
</feature>
<dbReference type="PROSITE" id="PS50103">
    <property type="entry name" value="ZF_C3H1"/>
    <property type="match status" value="2"/>
</dbReference>
<dbReference type="Gene3D" id="2.130.10.10">
    <property type="entry name" value="YVTN repeat-like/Quinoprotein amine dehydrogenase"/>
    <property type="match status" value="2"/>
</dbReference>
<evidence type="ECO:0000256" key="7">
    <source>
        <dbReference type="SAM" id="MobiDB-lite"/>
    </source>
</evidence>
<dbReference type="SUPFAM" id="SSF50998">
    <property type="entry name" value="Quinoprotein alcohol dehydrogenase-like"/>
    <property type="match status" value="1"/>
</dbReference>
<keyword evidence="3 6" id="KW-0862">Zinc</keyword>
<dbReference type="Pfam" id="PF00400">
    <property type="entry name" value="WD40"/>
    <property type="match status" value="2"/>
</dbReference>
<feature type="repeat" description="WD" evidence="5">
    <location>
        <begin position="143"/>
        <end position="184"/>
    </location>
</feature>
<feature type="region of interest" description="Disordered" evidence="7">
    <location>
        <begin position="57"/>
        <end position="105"/>
    </location>
</feature>
<dbReference type="eggNOG" id="KOG0274">
    <property type="taxonomic scope" value="Eukaryota"/>
</dbReference>
<dbReference type="SMART" id="SM00320">
    <property type="entry name" value="WD40"/>
    <property type="match status" value="6"/>
</dbReference>
<dbReference type="PANTHER" id="PTHR44489:SF1">
    <property type="entry name" value="ZINC FINGER CCCH DOMAIN-CONTAINING PROTEIN 63"/>
    <property type="match status" value="1"/>
</dbReference>
<evidence type="ECO:0000256" key="6">
    <source>
        <dbReference type="PROSITE-ProRule" id="PRU00723"/>
    </source>
</evidence>
<feature type="compositionally biased region" description="Gly residues" evidence="7">
    <location>
        <begin position="77"/>
        <end position="100"/>
    </location>
</feature>
<organism evidence="9">
    <name type="scientific">Oryza punctata</name>
    <name type="common">Red rice</name>
    <dbReference type="NCBI Taxonomy" id="4537"/>
    <lineage>
        <taxon>Eukaryota</taxon>
        <taxon>Viridiplantae</taxon>
        <taxon>Streptophyta</taxon>
        <taxon>Embryophyta</taxon>
        <taxon>Tracheophyta</taxon>
        <taxon>Spermatophyta</taxon>
        <taxon>Magnoliopsida</taxon>
        <taxon>Liliopsida</taxon>
        <taxon>Poales</taxon>
        <taxon>Poaceae</taxon>
        <taxon>BOP clade</taxon>
        <taxon>Oryzoideae</taxon>
        <taxon>Oryzeae</taxon>
        <taxon>Oryzinae</taxon>
        <taxon>Oryza</taxon>
    </lineage>
</organism>
<name>A0A0E0K3K8_ORYPU</name>
<dbReference type="GO" id="GO:0003677">
    <property type="term" value="F:DNA binding"/>
    <property type="evidence" value="ECO:0007669"/>
    <property type="project" value="UniProtKB-KW"/>
</dbReference>
<keyword evidence="10" id="KW-1185">Reference proteome</keyword>
<evidence type="ECO:0000256" key="2">
    <source>
        <dbReference type="ARBA" id="ARBA00022771"/>
    </source>
</evidence>
<dbReference type="InterPro" id="IPR001680">
    <property type="entry name" value="WD40_rpt"/>
</dbReference>
<dbReference type="InterPro" id="IPR011047">
    <property type="entry name" value="Quinoprotein_ADH-like_sf"/>
</dbReference>
<dbReference type="Gene3D" id="2.30.30.1190">
    <property type="match status" value="1"/>
</dbReference>
<sequence length="457" mass="49428">MDIETDGRFGNKRVHHRLGPANGAASSSTSGKVCIHWRAGRCNRFPCPYLHSELPEATTKRPSHGGGGGNVWRNPHSGGGGGRGGGGPNKWGRGPGGADGGPRQKVPDRPCRYFLAGDCSYGEKCRYPHSYSMSDSITMLTPLQGHEKVVTGIALPAGSDKLYSGSKDGTVRMWDCQTGQCAGVINMGREIGCMISEGPWLFVGIPDAVKVWNMQTQAEMNLTGPTGQVYALAVGNELLFAATQDGRILAWRFSAATNGFEPAASLVGHQLAVVSLVVGAMRLYSGSMDKTIRVRILLTLVDTYSCWKLCCMHQFMNVVWDMATLQCIQTLSDHTGVVMSVLCWDQFLLSCSLDQTIKVWAATESGSLEVTYTHKEEHGALALSGMPDAQSKPVLLCSLNDNTVRLYDLPSFSDRGRIFSKQEIRAIQVGPGGLFFTGDGTGELKVWQWIIDGSQTK</sequence>
<keyword evidence="1 6" id="KW-0479">Metal-binding</keyword>
<dbReference type="SUPFAM" id="SSF90229">
    <property type="entry name" value="CCCH zinc finger"/>
    <property type="match status" value="1"/>
</dbReference>
<dbReference type="PROSITE" id="PS50294">
    <property type="entry name" value="WD_REPEATS_REGION"/>
    <property type="match status" value="1"/>
</dbReference>
<dbReference type="InterPro" id="IPR015943">
    <property type="entry name" value="WD40/YVTN_repeat-like_dom_sf"/>
</dbReference>
<dbReference type="SMART" id="SM00356">
    <property type="entry name" value="ZnF_C3H1"/>
    <property type="match status" value="2"/>
</dbReference>
<dbReference type="PANTHER" id="PTHR44489">
    <property type="match status" value="1"/>
</dbReference>
<feature type="zinc finger region" description="C3H1-type" evidence="6">
    <location>
        <begin position="28"/>
        <end position="54"/>
    </location>
</feature>
<feature type="domain" description="C3H1-type" evidence="8">
    <location>
        <begin position="105"/>
        <end position="132"/>
    </location>
</feature>
<dbReference type="OMA" id="LATYQCV"/>
<proteinExistence type="predicted"/>
<reference evidence="9" key="1">
    <citation type="submission" date="2015-04" db="UniProtKB">
        <authorList>
            <consortium name="EnsemblPlants"/>
        </authorList>
    </citation>
    <scope>IDENTIFICATION</scope>
</reference>
<dbReference type="Pfam" id="PF18044">
    <property type="entry name" value="zf-CCCH_4"/>
    <property type="match status" value="1"/>
</dbReference>
<evidence type="ECO:0000256" key="4">
    <source>
        <dbReference type="ARBA" id="ARBA00023125"/>
    </source>
</evidence>
<feature type="zinc finger region" description="C3H1-type" evidence="6">
    <location>
        <begin position="105"/>
        <end position="132"/>
    </location>
</feature>
<dbReference type="AlphaFoldDB" id="A0A0E0K3K8"/>
<evidence type="ECO:0000256" key="1">
    <source>
        <dbReference type="ARBA" id="ARBA00022723"/>
    </source>
</evidence>
<dbReference type="STRING" id="4537.A0A0E0K3K8"/>